<dbReference type="PANTHER" id="PTHR36924:SF1">
    <property type="entry name" value="ANTITOXIN HIGA-1"/>
    <property type="match status" value="1"/>
</dbReference>
<dbReference type="CDD" id="cd00093">
    <property type="entry name" value="HTH_XRE"/>
    <property type="match status" value="1"/>
</dbReference>
<reference evidence="3 4" key="1">
    <citation type="submission" date="2018-06" db="EMBL/GenBank/DDBJ databases">
        <authorList>
            <person name="Pothier F. J."/>
        </authorList>
    </citation>
    <scope>NUCLEOTIDE SEQUENCE [LARGE SCALE GENOMIC DNA]</scope>
    <source>
        <strain evidence="3 4">CPBF 424</strain>
    </source>
</reference>
<proteinExistence type="predicted"/>
<accession>A0AA46CCI4</accession>
<protein>
    <submittedName>
        <fullName evidence="3">Virulence associated protein</fullName>
    </submittedName>
</protein>
<evidence type="ECO:0000259" key="2">
    <source>
        <dbReference type="PROSITE" id="PS50943"/>
    </source>
</evidence>
<keyword evidence="4" id="KW-1185">Reference proteome</keyword>
<dbReference type="Proteomes" id="UP000254168">
    <property type="component" value="Unassembled WGS sequence"/>
</dbReference>
<dbReference type="Gene3D" id="1.10.260.40">
    <property type="entry name" value="lambda repressor-like DNA-binding domains"/>
    <property type="match status" value="1"/>
</dbReference>
<organism evidence="3 4">
    <name type="scientific">Xanthomonas euroxanthea</name>
    <dbReference type="NCBI Taxonomy" id="2259622"/>
    <lineage>
        <taxon>Bacteria</taxon>
        <taxon>Pseudomonadati</taxon>
        <taxon>Pseudomonadota</taxon>
        <taxon>Gammaproteobacteria</taxon>
        <taxon>Lysobacterales</taxon>
        <taxon>Lysobacteraceae</taxon>
        <taxon>Xanthomonas</taxon>
    </lineage>
</organism>
<dbReference type="PROSITE" id="PS50943">
    <property type="entry name" value="HTH_CROC1"/>
    <property type="match status" value="1"/>
</dbReference>
<dbReference type="SUPFAM" id="SSF47413">
    <property type="entry name" value="lambda repressor-like DNA-binding domains"/>
    <property type="match status" value="1"/>
</dbReference>
<dbReference type="RefSeq" id="WP_115678188.1">
    <property type="nucleotide sequence ID" value="NZ_LR994544.1"/>
</dbReference>
<evidence type="ECO:0000256" key="1">
    <source>
        <dbReference type="ARBA" id="ARBA00023125"/>
    </source>
</evidence>
<dbReference type="EMBL" id="UIHB01000010">
    <property type="protein sequence ID" value="SUZ30232.1"/>
    <property type="molecule type" value="Genomic_DNA"/>
</dbReference>
<dbReference type="AlphaFoldDB" id="A0AA46CCI4"/>
<dbReference type="GO" id="GO:0003677">
    <property type="term" value="F:DNA binding"/>
    <property type="evidence" value="ECO:0007669"/>
    <property type="project" value="UniProtKB-KW"/>
</dbReference>
<gene>
    <name evidence="3" type="primary">vapI</name>
    <name evidence="3" type="ORF">CPBF424_40920</name>
</gene>
<evidence type="ECO:0000313" key="4">
    <source>
        <dbReference type="Proteomes" id="UP000254168"/>
    </source>
</evidence>
<dbReference type="InterPro" id="IPR010982">
    <property type="entry name" value="Lambda_DNA-bd_dom_sf"/>
</dbReference>
<comment type="caution">
    <text evidence="3">The sequence shown here is derived from an EMBL/GenBank/DDBJ whole genome shotgun (WGS) entry which is preliminary data.</text>
</comment>
<dbReference type="InterPro" id="IPR001387">
    <property type="entry name" value="Cro/C1-type_HTH"/>
</dbReference>
<sequence>MTVLPNIHPGEILLEEFLEPMGISQNALARATGVPPRRINEIVLGKRGITADTAVRLAAALGTTERFWLGLQADYELEQAHRALGGLPSRIKRLAA</sequence>
<dbReference type="SMART" id="SM00530">
    <property type="entry name" value="HTH_XRE"/>
    <property type="match status" value="1"/>
</dbReference>
<keyword evidence="1" id="KW-0238">DNA-binding</keyword>
<dbReference type="PANTHER" id="PTHR36924">
    <property type="entry name" value="ANTITOXIN HIGA-1"/>
    <property type="match status" value="1"/>
</dbReference>
<dbReference type="NCBIfam" id="TIGR02607">
    <property type="entry name" value="antidote_HigA"/>
    <property type="match status" value="1"/>
</dbReference>
<dbReference type="Pfam" id="PF01381">
    <property type="entry name" value="HTH_3"/>
    <property type="match status" value="1"/>
</dbReference>
<evidence type="ECO:0000313" key="3">
    <source>
        <dbReference type="EMBL" id="SUZ30232.1"/>
    </source>
</evidence>
<feature type="domain" description="HTH cro/C1-type" evidence="2">
    <location>
        <begin position="14"/>
        <end position="68"/>
    </location>
</feature>
<name>A0AA46CCI4_9XANT</name>
<dbReference type="InterPro" id="IPR013430">
    <property type="entry name" value="Toxin_antidote_HigA"/>
</dbReference>